<keyword evidence="2" id="KW-0812">Transmembrane</keyword>
<organism evidence="4 5">
    <name type="scientific">Herbiconiux oxytropis</name>
    <dbReference type="NCBI Taxonomy" id="2970915"/>
    <lineage>
        <taxon>Bacteria</taxon>
        <taxon>Bacillati</taxon>
        <taxon>Actinomycetota</taxon>
        <taxon>Actinomycetes</taxon>
        <taxon>Micrococcales</taxon>
        <taxon>Microbacteriaceae</taxon>
        <taxon>Herbiconiux</taxon>
    </lineage>
</organism>
<keyword evidence="2" id="KW-1133">Transmembrane helix</keyword>
<proteinExistence type="predicted"/>
<feature type="region of interest" description="Disordered" evidence="1">
    <location>
        <begin position="198"/>
        <end position="218"/>
    </location>
</feature>
<dbReference type="SUPFAM" id="SSF141571">
    <property type="entry name" value="Pentapeptide repeat-like"/>
    <property type="match status" value="1"/>
</dbReference>
<dbReference type="InterPro" id="IPR006311">
    <property type="entry name" value="TAT_signal"/>
</dbReference>
<gene>
    <name evidence="4" type="ORF">N1028_17510</name>
</gene>
<dbReference type="InterPro" id="IPR001646">
    <property type="entry name" value="5peptide_repeat"/>
</dbReference>
<evidence type="ECO:0000256" key="2">
    <source>
        <dbReference type="SAM" id="Phobius"/>
    </source>
</evidence>
<keyword evidence="2" id="KW-0472">Membrane</keyword>
<feature type="signal peptide" evidence="3">
    <location>
        <begin position="1"/>
        <end position="24"/>
    </location>
</feature>
<feature type="chain" id="PRO_5041341766" evidence="3">
    <location>
        <begin position="25"/>
        <end position="253"/>
    </location>
</feature>
<dbReference type="EMBL" id="JANLCK010000013">
    <property type="protein sequence ID" value="MCS5727696.1"/>
    <property type="molecule type" value="Genomic_DNA"/>
</dbReference>
<name>A0AA41XGE0_9MICO</name>
<dbReference type="Gene3D" id="2.160.20.80">
    <property type="entry name" value="E3 ubiquitin-protein ligase SopA"/>
    <property type="match status" value="1"/>
</dbReference>
<dbReference type="PROSITE" id="PS51318">
    <property type="entry name" value="TAT"/>
    <property type="match status" value="1"/>
</dbReference>
<dbReference type="Pfam" id="PF00805">
    <property type="entry name" value="Pentapeptide"/>
    <property type="match status" value="1"/>
</dbReference>
<sequence>MTTPRAARLSALLTGAALAGAAVAGSVLGVAAPASAEPVFDEGGCTVLRVADAGPGGAQCAGMDLSGPRFGEGDFRNADLQNTSFVDGDVQGAVFNGANLTGADFTNTRIVGADFTGSSILPGVLDLEADASGMAPVPITPNLPTGLTLDGCSIVATPVGSGEMFPIGTSNILCTLSTSFEGTATAVMTVNVTASATAPPTEEPLFTPDPSAAAPTATESTPNWLMIGGFIGGGVLVAGGIAAFVVSNRRASR</sequence>
<evidence type="ECO:0000256" key="3">
    <source>
        <dbReference type="SAM" id="SignalP"/>
    </source>
</evidence>
<evidence type="ECO:0000256" key="1">
    <source>
        <dbReference type="SAM" id="MobiDB-lite"/>
    </source>
</evidence>
<evidence type="ECO:0000313" key="4">
    <source>
        <dbReference type="EMBL" id="MCS5727696.1"/>
    </source>
</evidence>
<dbReference type="AlphaFoldDB" id="A0AA41XGE0"/>
<keyword evidence="5" id="KW-1185">Reference proteome</keyword>
<evidence type="ECO:0000313" key="5">
    <source>
        <dbReference type="Proteomes" id="UP001165587"/>
    </source>
</evidence>
<dbReference type="RefSeq" id="WP_259530710.1">
    <property type="nucleotide sequence ID" value="NZ_JANLCK010000013.1"/>
</dbReference>
<comment type="caution">
    <text evidence="4">The sequence shown here is derived from an EMBL/GenBank/DDBJ whole genome shotgun (WGS) entry which is preliminary data.</text>
</comment>
<reference evidence="4" key="1">
    <citation type="submission" date="2022-08" db="EMBL/GenBank/DDBJ databases">
        <authorList>
            <person name="Deng Y."/>
            <person name="Han X.-F."/>
            <person name="Zhang Y.-Q."/>
        </authorList>
    </citation>
    <scope>NUCLEOTIDE SEQUENCE</scope>
    <source>
        <strain evidence="4">CPCC 203407</strain>
    </source>
</reference>
<accession>A0AA41XGE0</accession>
<feature type="compositionally biased region" description="Low complexity" evidence="1">
    <location>
        <begin position="208"/>
        <end position="218"/>
    </location>
</feature>
<keyword evidence="3" id="KW-0732">Signal</keyword>
<protein>
    <submittedName>
        <fullName evidence="4">Pentapeptide repeat-containing protein</fullName>
    </submittedName>
</protein>
<dbReference type="Proteomes" id="UP001165587">
    <property type="component" value="Unassembled WGS sequence"/>
</dbReference>
<feature type="transmembrane region" description="Helical" evidence="2">
    <location>
        <begin position="224"/>
        <end position="246"/>
    </location>
</feature>